<dbReference type="Proteomes" id="UP000051887">
    <property type="component" value="Unassembled WGS sequence"/>
</dbReference>
<dbReference type="EMBL" id="CYSC01000043">
    <property type="protein sequence ID" value="CUH73915.1"/>
    <property type="molecule type" value="Genomic_DNA"/>
</dbReference>
<accession>A0A0P1FI49</accession>
<feature type="compositionally biased region" description="Low complexity" evidence="2">
    <location>
        <begin position="661"/>
        <end position="670"/>
    </location>
</feature>
<dbReference type="AlphaFoldDB" id="A0A0P1FI49"/>
<reference evidence="4 6" key="2">
    <citation type="submission" date="2015-09" db="EMBL/GenBank/DDBJ databases">
        <authorList>
            <person name="Rodrigo-Torres L."/>
            <person name="Arahal D.R."/>
        </authorList>
    </citation>
    <scope>NUCLEOTIDE SEQUENCE [LARGE SCALE GENOMIC DNA]</scope>
    <source>
        <strain evidence="4 6">CECT 5118</strain>
    </source>
</reference>
<feature type="coiled-coil region" evidence="1">
    <location>
        <begin position="507"/>
        <end position="621"/>
    </location>
</feature>
<feature type="compositionally biased region" description="Basic and acidic residues" evidence="2">
    <location>
        <begin position="717"/>
        <end position="726"/>
    </location>
</feature>
<feature type="transmembrane region" description="Helical" evidence="3">
    <location>
        <begin position="68"/>
        <end position="87"/>
    </location>
</feature>
<feature type="compositionally biased region" description="Gly residues" evidence="2">
    <location>
        <begin position="685"/>
        <end position="710"/>
    </location>
</feature>
<proteinExistence type="predicted"/>
<dbReference type="RefSeq" id="WP_058245048.1">
    <property type="nucleotide sequence ID" value="NZ_CYSB01000029.1"/>
</dbReference>
<keyword evidence="6" id="KW-1185">Reference proteome</keyword>
<protein>
    <recommendedName>
        <fullName evidence="8">TIGR02302 family protein</fullName>
    </recommendedName>
</protein>
<dbReference type="NCBIfam" id="TIGR02302">
    <property type="entry name" value="aProt_lowcomp"/>
    <property type="match status" value="1"/>
</dbReference>
<feature type="compositionally biased region" description="Basic and acidic residues" evidence="2">
    <location>
        <begin position="746"/>
        <end position="766"/>
    </location>
</feature>
<evidence type="ECO:0000313" key="5">
    <source>
        <dbReference type="EMBL" id="CUH73915.1"/>
    </source>
</evidence>
<feature type="compositionally biased region" description="Low complexity" evidence="2">
    <location>
        <begin position="789"/>
        <end position="808"/>
    </location>
</feature>
<evidence type="ECO:0000313" key="4">
    <source>
        <dbReference type="EMBL" id="CUH67505.1"/>
    </source>
</evidence>
<evidence type="ECO:0000256" key="3">
    <source>
        <dbReference type="SAM" id="Phobius"/>
    </source>
</evidence>
<evidence type="ECO:0008006" key="8">
    <source>
        <dbReference type="Google" id="ProtNLM"/>
    </source>
</evidence>
<keyword evidence="3" id="KW-0812">Transmembrane</keyword>
<reference evidence="5 7" key="1">
    <citation type="submission" date="2015-09" db="EMBL/GenBank/DDBJ databases">
        <authorList>
            <consortium name="Swine Surveillance"/>
        </authorList>
    </citation>
    <scope>NUCLEOTIDE SEQUENCE [LARGE SCALE GENOMIC DNA]</scope>
    <source>
        <strain evidence="5 7">5120</strain>
    </source>
</reference>
<name>A0A0P1FI49_9RHOB</name>
<sequence length="875" mass="96401">MSDTQETRNHTETPKPAPPKARLPLWSIRLTWLGMLSENLARAFWPLWTAVILGLAALLLGAQDWLSPSLILGTYAVFGALILFGLLRGLWMFRLPAAGAALARVDETLKGRPIQAVLDQQAIGASDPASQALWAAHQKRMADRMADARPVAPAPGLARRDPYALRYHAMLLLGIGLIFGSLARVSEVDPLSGAAQALTAGPSWEGWIEAPGYTGLPTRYLADQKEDLLEVAEGSRLILRLYGEVGALKVAETISTPSPEAQDPAAPEQTFAITQNGALTIEGEGGRSWVVVIQPDMAPRIAVTAMPETSYEGQMSLGYEAVDDYGIQMGEAEVTLDLAAVDRRYGLALPPEPRDALMSDLPLPIAGARDDYEETWIEDFSKHPWAHLPVSISLRVQDAAGQEGIADVLQIPLPARRFFDPLAAAVIEQRRDLLWNRENAPRVAMIMRAISWQPEDRLFRDEGTYLQFRTILRRLEAALPKGLTDDTRDDLAEALWNLAVQLEDGDIDDALERMQSAQERLSEAMRNGASDEEIAQLMQELRDATQDYLRQLSRQAQQEQQDMDEFERAENENSMQMDMNDLQAMMDRIQELMEQGRMAEAQQALEELQQLMENMQVTQGQGQNSPGQQAMEDLAETLRDQQGLSDQAFRDLQEQFNPNANQGQSQQNEGRNGGQGRGQSHEGQNGQGQDGDGPGGQPGESGEEGQGGQPDQGSLAERQEALRQELNRQLGNLPGQGSEAGNAARDALRQAERAMEGAEQSLRENDLAGAIDQQAEAMDQLREGMRNLGEALAEQQRQQQPGQGQAEGNTAGAQRDPLGRNPGAGGALNGDENMLQGEDVYRRARELLDEIRRRSGEGERPQEELDYLKRLLDRF</sequence>
<gene>
    <name evidence="4" type="ORF">TL5118_02217</name>
    <name evidence="5" type="ORF">TL5120_03732</name>
</gene>
<keyword evidence="3" id="KW-0472">Membrane</keyword>
<keyword evidence="1" id="KW-0175">Coiled coil</keyword>
<evidence type="ECO:0000256" key="1">
    <source>
        <dbReference type="SAM" id="Coils"/>
    </source>
</evidence>
<dbReference type="InterPro" id="IPR012683">
    <property type="entry name" value="CHP02302_TM"/>
</dbReference>
<dbReference type="Proteomes" id="UP000051086">
    <property type="component" value="Unassembled WGS sequence"/>
</dbReference>
<dbReference type="Pfam" id="PF13779">
    <property type="entry name" value="DUF4175"/>
    <property type="match status" value="1"/>
</dbReference>
<organism evidence="5 7">
    <name type="scientific">Thalassovita autumnalis</name>
    <dbReference type="NCBI Taxonomy" id="2072972"/>
    <lineage>
        <taxon>Bacteria</taxon>
        <taxon>Pseudomonadati</taxon>
        <taxon>Pseudomonadota</taxon>
        <taxon>Alphaproteobacteria</taxon>
        <taxon>Rhodobacterales</taxon>
        <taxon>Roseobacteraceae</taxon>
        <taxon>Thalassovita</taxon>
    </lineage>
</organism>
<feature type="region of interest" description="Disordered" evidence="2">
    <location>
        <begin position="658"/>
        <end position="837"/>
    </location>
</feature>
<evidence type="ECO:0000313" key="7">
    <source>
        <dbReference type="Proteomes" id="UP000051887"/>
    </source>
</evidence>
<feature type="transmembrane region" description="Helical" evidence="3">
    <location>
        <begin position="43"/>
        <end position="62"/>
    </location>
</feature>
<evidence type="ECO:0000256" key="2">
    <source>
        <dbReference type="SAM" id="MobiDB-lite"/>
    </source>
</evidence>
<dbReference type="EMBL" id="CYSB01000029">
    <property type="protein sequence ID" value="CUH67505.1"/>
    <property type="molecule type" value="Genomic_DNA"/>
</dbReference>
<keyword evidence="3" id="KW-1133">Transmembrane helix</keyword>
<dbReference type="OrthoDB" id="8477685at2"/>
<evidence type="ECO:0000313" key="6">
    <source>
        <dbReference type="Proteomes" id="UP000051086"/>
    </source>
</evidence>